<reference evidence="1" key="2">
    <citation type="journal article" date="2014" name="ISME J.">
        <title>Microbial stratification in low pH oxic and suboxic macroscopic growths along an acid mine drainage.</title>
        <authorList>
            <person name="Mendez-Garcia C."/>
            <person name="Mesa V."/>
            <person name="Sprenger R.R."/>
            <person name="Richter M."/>
            <person name="Diez M.S."/>
            <person name="Solano J."/>
            <person name="Bargiela R."/>
            <person name="Golyshina O.V."/>
            <person name="Manteca A."/>
            <person name="Ramos J.L."/>
            <person name="Gallego J.R."/>
            <person name="Llorente I."/>
            <person name="Martins Dos Santos V.A."/>
            <person name="Jensen O.N."/>
            <person name="Pelaez A.I."/>
            <person name="Sanchez J."/>
            <person name="Ferrer M."/>
        </authorList>
    </citation>
    <scope>NUCLEOTIDE SEQUENCE</scope>
</reference>
<organism evidence="1">
    <name type="scientific">mine drainage metagenome</name>
    <dbReference type="NCBI Taxonomy" id="410659"/>
    <lineage>
        <taxon>unclassified sequences</taxon>
        <taxon>metagenomes</taxon>
        <taxon>ecological metagenomes</taxon>
    </lineage>
</organism>
<accession>T1C4H3</accession>
<reference evidence="1" key="1">
    <citation type="submission" date="2013-08" db="EMBL/GenBank/DDBJ databases">
        <authorList>
            <person name="Mendez C."/>
            <person name="Richter M."/>
            <person name="Ferrer M."/>
            <person name="Sanchez J."/>
        </authorList>
    </citation>
    <scope>NUCLEOTIDE SEQUENCE</scope>
</reference>
<dbReference type="AlphaFoldDB" id="T1C4H3"/>
<dbReference type="EMBL" id="AUZY01005043">
    <property type="protein sequence ID" value="EQD60194.1"/>
    <property type="molecule type" value="Genomic_DNA"/>
</dbReference>
<sequence>MAYRLARDLHCKGITVYRDGSKSQQVLYMGTKEKKPVDAKQATQELIISAPENLLKVDSTYDPACISGSCSL</sequence>
<dbReference type="Gene3D" id="3.20.70.20">
    <property type="match status" value="1"/>
</dbReference>
<name>T1C4H3_9ZZZZ</name>
<evidence type="ECO:0000313" key="1">
    <source>
        <dbReference type="EMBL" id="EQD60194.1"/>
    </source>
</evidence>
<comment type="caution">
    <text evidence="1">The sequence shown here is derived from an EMBL/GenBank/DDBJ whole genome shotgun (WGS) entry which is preliminary data.</text>
</comment>
<gene>
    <name evidence="1" type="ORF">B1B_07866</name>
</gene>
<protein>
    <submittedName>
        <fullName evidence="1">Ribonucleotide-diphosphate reductase subunit alpha</fullName>
    </submittedName>
</protein>
<proteinExistence type="predicted"/>